<sequence length="92" mass="10171">MAIVQVKVLYFAAAREMVGRREEMLELSKTINEDAHVTTDTLRQALCAKYPRAAQFLKDITLAVNLEYVLEGDVRDLAHGDEVALIPPISGG</sequence>
<comment type="pathway">
    <text evidence="1">Cofactor biosynthesis; molybdopterin biosynthesis.</text>
</comment>
<evidence type="ECO:0000256" key="1">
    <source>
        <dbReference type="ARBA" id="ARBA00005046"/>
    </source>
</evidence>
<dbReference type="AlphaFoldDB" id="W4H2J0"/>
<dbReference type="OrthoDB" id="69291at2759"/>
<dbReference type="GO" id="GO:1990133">
    <property type="term" value="C:molybdopterin adenylyltransferase complex"/>
    <property type="evidence" value="ECO:0007669"/>
    <property type="project" value="TreeGrafter"/>
</dbReference>
<proteinExistence type="predicted"/>
<evidence type="ECO:0000313" key="4">
    <source>
        <dbReference type="EMBL" id="ETV86235.1"/>
    </source>
</evidence>
<dbReference type="GO" id="GO:0000166">
    <property type="term" value="F:nucleotide binding"/>
    <property type="evidence" value="ECO:0007669"/>
    <property type="project" value="UniProtKB-KW"/>
</dbReference>
<dbReference type="EMBL" id="KI913117">
    <property type="protein sequence ID" value="ETV86235.1"/>
    <property type="molecule type" value="Genomic_DNA"/>
</dbReference>
<dbReference type="Gene3D" id="3.10.20.30">
    <property type="match status" value="1"/>
</dbReference>
<dbReference type="NCBIfam" id="TIGR01682">
    <property type="entry name" value="moaD"/>
    <property type="match status" value="1"/>
</dbReference>
<accession>W4H2J0</accession>
<dbReference type="GO" id="GO:0006777">
    <property type="term" value="P:Mo-molybdopterin cofactor biosynthetic process"/>
    <property type="evidence" value="ECO:0007669"/>
    <property type="project" value="UniProtKB-KW"/>
</dbReference>
<dbReference type="PANTHER" id="PTHR33359">
    <property type="entry name" value="MOLYBDOPTERIN SYNTHASE SULFUR CARRIER SUBUNIT"/>
    <property type="match status" value="1"/>
</dbReference>
<dbReference type="GeneID" id="20804659"/>
<dbReference type="CDD" id="cd00754">
    <property type="entry name" value="Ubl_MoaD"/>
    <property type="match status" value="1"/>
</dbReference>
<dbReference type="UniPathway" id="UPA00344"/>
<dbReference type="InterPro" id="IPR012675">
    <property type="entry name" value="Beta-grasp_dom_sf"/>
</dbReference>
<evidence type="ECO:0000256" key="2">
    <source>
        <dbReference type="ARBA" id="ARBA00022741"/>
    </source>
</evidence>
<dbReference type="FunFam" id="3.10.20.30:FF:000010">
    <property type="entry name" value="Molybdopterin synthase sulfur carrier subunit"/>
    <property type="match status" value="1"/>
</dbReference>
<keyword evidence="2" id="KW-0547">Nucleotide-binding</keyword>
<protein>
    <submittedName>
        <fullName evidence="4">Molybdopterin converting factor, subunit 1</fullName>
    </submittedName>
</protein>
<name>W4H2J0_APHAT</name>
<dbReference type="PANTHER" id="PTHR33359:SF1">
    <property type="entry name" value="MOLYBDOPTERIN SYNTHASE SULFUR CARRIER SUBUNIT"/>
    <property type="match status" value="1"/>
</dbReference>
<evidence type="ECO:0000256" key="3">
    <source>
        <dbReference type="ARBA" id="ARBA00023150"/>
    </source>
</evidence>
<dbReference type="SUPFAM" id="SSF54285">
    <property type="entry name" value="MoaD/ThiS"/>
    <property type="match status" value="1"/>
</dbReference>
<gene>
    <name evidence="4" type="ORF">H257_02663</name>
</gene>
<dbReference type="VEuPathDB" id="FungiDB:H257_02663"/>
<reference evidence="4" key="1">
    <citation type="submission" date="2013-12" db="EMBL/GenBank/DDBJ databases">
        <title>The Genome Sequence of Aphanomyces astaci APO3.</title>
        <authorList>
            <consortium name="The Broad Institute Genomics Platform"/>
            <person name="Russ C."/>
            <person name="Tyler B."/>
            <person name="van West P."/>
            <person name="Dieguez-Uribeondo J."/>
            <person name="Young S.K."/>
            <person name="Zeng Q."/>
            <person name="Gargeya S."/>
            <person name="Fitzgerald M."/>
            <person name="Abouelleil A."/>
            <person name="Alvarado L."/>
            <person name="Chapman S.B."/>
            <person name="Gainer-Dewar J."/>
            <person name="Goldberg J."/>
            <person name="Griggs A."/>
            <person name="Gujja S."/>
            <person name="Hansen M."/>
            <person name="Howarth C."/>
            <person name="Imamovic A."/>
            <person name="Ireland A."/>
            <person name="Larimer J."/>
            <person name="McCowan C."/>
            <person name="Murphy C."/>
            <person name="Pearson M."/>
            <person name="Poon T.W."/>
            <person name="Priest M."/>
            <person name="Roberts A."/>
            <person name="Saif S."/>
            <person name="Shea T."/>
            <person name="Sykes S."/>
            <person name="Wortman J."/>
            <person name="Nusbaum C."/>
            <person name="Birren B."/>
        </authorList>
    </citation>
    <scope>NUCLEOTIDE SEQUENCE [LARGE SCALE GENOMIC DNA]</scope>
    <source>
        <strain evidence="4">APO3</strain>
    </source>
</reference>
<dbReference type="STRING" id="112090.W4H2J0"/>
<organism evidence="4">
    <name type="scientific">Aphanomyces astaci</name>
    <name type="common">Crayfish plague agent</name>
    <dbReference type="NCBI Taxonomy" id="112090"/>
    <lineage>
        <taxon>Eukaryota</taxon>
        <taxon>Sar</taxon>
        <taxon>Stramenopiles</taxon>
        <taxon>Oomycota</taxon>
        <taxon>Saprolegniomycetes</taxon>
        <taxon>Saprolegniales</taxon>
        <taxon>Verrucalvaceae</taxon>
        <taxon>Aphanomyces</taxon>
    </lineage>
</organism>
<keyword evidence="3" id="KW-0501">Molybdenum cofactor biosynthesis</keyword>
<dbReference type="RefSeq" id="XP_009824707.1">
    <property type="nucleotide sequence ID" value="XM_009826405.1"/>
</dbReference>
<dbReference type="InterPro" id="IPR016155">
    <property type="entry name" value="Mopterin_synth/thiamin_S_b"/>
</dbReference>
<dbReference type="InterPro" id="IPR044672">
    <property type="entry name" value="MOCS2A"/>
</dbReference>
<dbReference type="Pfam" id="PF02597">
    <property type="entry name" value="ThiS"/>
    <property type="match status" value="1"/>
</dbReference>
<dbReference type="InterPro" id="IPR003749">
    <property type="entry name" value="ThiS/MoaD-like"/>
</dbReference>